<dbReference type="AlphaFoldDB" id="A0A7Y9DM60"/>
<accession>A0A7Y9DM60</accession>
<dbReference type="InterPro" id="IPR002575">
    <property type="entry name" value="Aminoglycoside_PTrfase"/>
</dbReference>
<dbReference type="Gene3D" id="3.90.1200.10">
    <property type="match status" value="1"/>
</dbReference>
<keyword evidence="3" id="KW-1185">Reference proteome</keyword>
<proteinExistence type="predicted"/>
<dbReference type="InterPro" id="IPR011009">
    <property type="entry name" value="Kinase-like_dom_sf"/>
</dbReference>
<evidence type="ECO:0000313" key="2">
    <source>
        <dbReference type="EMBL" id="NYD23113.1"/>
    </source>
</evidence>
<feature type="domain" description="Aminoglycoside phosphotransferase" evidence="1">
    <location>
        <begin position="113"/>
        <end position="161"/>
    </location>
</feature>
<protein>
    <submittedName>
        <fullName evidence="2">Aminoglycoside phosphotransferase (APT) family kinase protein</fullName>
    </submittedName>
</protein>
<evidence type="ECO:0000259" key="1">
    <source>
        <dbReference type="Pfam" id="PF01636"/>
    </source>
</evidence>
<evidence type="ECO:0000313" key="3">
    <source>
        <dbReference type="Proteomes" id="UP000521922"/>
    </source>
</evidence>
<dbReference type="Pfam" id="PF01636">
    <property type="entry name" value="APH"/>
    <property type="match status" value="2"/>
</dbReference>
<dbReference type="GO" id="GO:0016301">
    <property type="term" value="F:kinase activity"/>
    <property type="evidence" value="ECO:0007669"/>
    <property type="project" value="UniProtKB-KW"/>
</dbReference>
<name>A0A7Y9DM60_9ACTN</name>
<dbReference type="SUPFAM" id="SSF56112">
    <property type="entry name" value="Protein kinase-like (PK-like)"/>
    <property type="match status" value="1"/>
</dbReference>
<keyword evidence="2" id="KW-0418">Kinase</keyword>
<organism evidence="2 3">
    <name type="scientific">Kineococcus aurantiacus</name>
    <dbReference type="NCBI Taxonomy" id="37633"/>
    <lineage>
        <taxon>Bacteria</taxon>
        <taxon>Bacillati</taxon>
        <taxon>Actinomycetota</taxon>
        <taxon>Actinomycetes</taxon>
        <taxon>Kineosporiales</taxon>
        <taxon>Kineosporiaceae</taxon>
        <taxon>Kineococcus</taxon>
    </lineage>
</organism>
<feature type="domain" description="Aminoglycoside phosphotransferase" evidence="1">
    <location>
        <begin position="6"/>
        <end position="106"/>
    </location>
</feature>
<gene>
    <name evidence="2" type="ORF">BJ968_002653</name>
</gene>
<dbReference type="RefSeq" id="WP_179752605.1">
    <property type="nucleotide sequence ID" value="NZ_BAAAGN010000010.1"/>
</dbReference>
<dbReference type="Proteomes" id="UP000521922">
    <property type="component" value="Unassembled WGS sequence"/>
</dbReference>
<reference evidence="2 3" key="1">
    <citation type="submission" date="2020-07" db="EMBL/GenBank/DDBJ databases">
        <title>Sequencing the genomes of 1000 actinobacteria strains.</title>
        <authorList>
            <person name="Klenk H.-P."/>
        </authorList>
    </citation>
    <scope>NUCLEOTIDE SEQUENCE [LARGE SCALE GENOMIC DNA]</scope>
    <source>
        <strain evidence="2 3">DSM 7487</strain>
    </source>
</reference>
<sequence>MDEEVLTGGGVNRVVRVGATVRRPAGPHTPRVHDLLRRLDGFGGVPRVHAAPEGFEVLDFLPGHVSNYPLTPAAASGTALVTAGEFLRRFHDATAAFAADLPRDGWMFPAQDPVEVVCHGDYAPHNCVLDGERVVGLIDFDTARPGPRLTDLGGAAYRWVQLCDPHRDGVPGTAEQADRLARFCTAYGLDAAGRAGLLDAVLAQLDGLVRFMHEQAGAGVAAFAAHVADGHDRVYRSDAAHLRGNRTRFEDALGR</sequence>
<keyword evidence="2" id="KW-0808">Transferase</keyword>
<comment type="caution">
    <text evidence="2">The sequence shown here is derived from an EMBL/GenBank/DDBJ whole genome shotgun (WGS) entry which is preliminary data.</text>
</comment>
<dbReference type="EMBL" id="JACCBB010000001">
    <property type="protein sequence ID" value="NYD23113.1"/>
    <property type="molecule type" value="Genomic_DNA"/>
</dbReference>